<evidence type="ECO:0000313" key="2">
    <source>
        <dbReference type="EMBL" id="KKN90966.1"/>
    </source>
</evidence>
<evidence type="ECO:0000256" key="1">
    <source>
        <dbReference type="SAM" id="Phobius"/>
    </source>
</evidence>
<dbReference type="EMBL" id="LAZR01000107">
    <property type="protein sequence ID" value="KKN90966.1"/>
    <property type="molecule type" value="Genomic_DNA"/>
</dbReference>
<keyword evidence="1" id="KW-0812">Transmembrane</keyword>
<comment type="caution">
    <text evidence="2">The sequence shown here is derived from an EMBL/GenBank/DDBJ whole genome shotgun (WGS) entry which is preliminary data.</text>
</comment>
<proteinExistence type="predicted"/>
<keyword evidence="1" id="KW-1133">Transmembrane helix</keyword>
<reference evidence="2" key="1">
    <citation type="journal article" date="2015" name="Nature">
        <title>Complex archaea that bridge the gap between prokaryotes and eukaryotes.</title>
        <authorList>
            <person name="Spang A."/>
            <person name="Saw J.H."/>
            <person name="Jorgensen S.L."/>
            <person name="Zaremba-Niedzwiedzka K."/>
            <person name="Martijn J."/>
            <person name="Lind A.E."/>
            <person name="van Eijk R."/>
            <person name="Schleper C."/>
            <person name="Guy L."/>
            <person name="Ettema T.J."/>
        </authorList>
    </citation>
    <scope>NUCLEOTIDE SEQUENCE</scope>
</reference>
<accession>A0A0F9WX39</accession>
<feature type="transmembrane region" description="Helical" evidence="1">
    <location>
        <begin position="20"/>
        <end position="40"/>
    </location>
</feature>
<gene>
    <name evidence="2" type="ORF">LCGC14_0225500</name>
</gene>
<sequence>MMIDCKNNSNLVTFFSRGHYLVKITFMGMYLYIYINLWLVKG</sequence>
<keyword evidence="1" id="KW-0472">Membrane</keyword>
<name>A0A0F9WX39_9ZZZZ</name>
<protein>
    <submittedName>
        <fullName evidence="2">Uncharacterized protein</fullName>
    </submittedName>
</protein>
<dbReference type="AlphaFoldDB" id="A0A0F9WX39"/>
<organism evidence="2">
    <name type="scientific">marine sediment metagenome</name>
    <dbReference type="NCBI Taxonomy" id="412755"/>
    <lineage>
        <taxon>unclassified sequences</taxon>
        <taxon>metagenomes</taxon>
        <taxon>ecological metagenomes</taxon>
    </lineage>
</organism>